<comment type="caution">
    <text evidence="2">The sequence shown here is derived from an EMBL/GenBank/DDBJ whole genome shotgun (WGS) entry which is preliminary data.</text>
</comment>
<feature type="compositionally biased region" description="Polar residues" evidence="1">
    <location>
        <begin position="424"/>
        <end position="452"/>
    </location>
</feature>
<evidence type="ECO:0000256" key="1">
    <source>
        <dbReference type="SAM" id="MobiDB-lite"/>
    </source>
</evidence>
<evidence type="ECO:0000313" key="2">
    <source>
        <dbReference type="EMBL" id="TGO89311.1"/>
    </source>
</evidence>
<dbReference type="EMBL" id="PQXO01000115">
    <property type="protein sequence ID" value="TGO89311.1"/>
    <property type="molecule type" value="Genomic_DNA"/>
</dbReference>
<feature type="region of interest" description="Disordered" evidence="1">
    <location>
        <begin position="470"/>
        <end position="494"/>
    </location>
</feature>
<feature type="region of interest" description="Disordered" evidence="1">
    <location>
        <begin position="403"/>
        <end position="452"/>
    </location>
</feature>
<accession>A0A4Z1KXU4</accession>
<dbReference type="STRING" id="87229.A0A4Z1KXU4"/>
<feature type="compositionally biased region" description="Low complexity" evidence="1">
    <location>
        <begin position="369"/>
        <end position="384"/>
    </location>
</feature>
<organism evidence="2 3">
    <name type="scientific">Botrytis porri</name>
    <dbReference type="NCBI Taxonomy" id="87229"/>
    <lineage>
        <taxon>Eukaryota</taxon>
        <taxon>Fungi</taxon>
        <taxon>Dikarya</taxon>
        <taxon>Ascomycota</taxon>
        <taxon>Pezizomycotina</taxon>
        <taxon>Leotiomycetes</taxon>
        <taxon>Helotiales</taxon>
        <taxon>Sclerotiniaceae</taxon>
        <taxon>Botrytis</taxon>
    </lineage>
</organism>
<gene>
    <name evidence="2" type="ORF">BPOR_0115g00160</name>
</gene>
<name>A0A4Z1KXU4_9HELO</name>
<dbReference type="Proteomes" id="UP000297280">
    <property type="component" value="Unassembled WGS sequence"/>
</dbReference>
<evidence type="ECO:0000313" key="3">
    <source>
        <dbReference type="Proteomes" id="UP000297280"/>
    </source>
</evidence>
<protein>
    <submittedName>
        <fullName evidence="2">Uncharacterized protein</fullName>
    </submittedName>
</protein>
<feature type="compositionally biased region" description="Basic residues" evidence="1">
    <location>
        <begin position="411"/>
        <end position="422"/>
    </location>
</feature>
<keyword evidence="3" id="KW-1185">Reference proteome</keyword>
<dbReference type="AlphaFoldDB" id="A0A4Z1KXU4"/>
<reference evidence="2 3" key="1">
    <citation type="submission" date="2017-12" db="EMBL/GenBank/DDBJ databases">
        <title>Comparative genomics of Botrytis spp.</title>
        <authorList>
            <person name="Valero-Jimenez C.A."/>
            <person name="Tapia P."/>
            <person name="Veloso J."/>
            <person name="Silva-Moreno E."/>
            <person name="Staats M."/>
            <person name="Valdes J.H."/>
            <person name="Van Kan J.A.L."/>
        </authorList>
    </citation>
    <scope>NUCLEOTIDE SEQUENCE [LARGE SCALE GENOMIC DNA]</scope>
    <source>
        <strain evidence="2 3">MUCL3349</strain>
    </source>
</reference>
<proteinExistence type="predicted"/>
<feature type="region of interest" description="Disordered" evidence="1">
    <location>
        <begin position="362"/>
        <end position="384"/>
    </location>
</feature>
<sequence>MMLDDCLQSLTNQTTWGPQFCGNYLGNDSISVPDYVPATAPASRISSACSCLIQAQPTAKPTSQSSYSPGSVGLSVSTKTSPSLKTSVPTISSAIVSAVPLSSPATPESGKDDTTSIIYSLSTYTTQLSGKIVTKTQSVVDSTTVYPVTHEITQSPSPTSTAPVGYTTSTVYTLSSYTNPSGEVITKTIVDYTVVCPVTAKSTSTSQVLGGLVSEHTTSHEISTIYKVSTYTTLGQTITNTLVDYSTVHSTTRALSPGTTPTPKSIVGYTTSIVYSLSTRTYTSSEKTFTVTDTVVDYTTFCPITGKSTPTSEPTVQYTTSTVYSLSTSTYISSGKAFTVTNTVVDYTTVCPVTQLASSTQGASSLTRSPSVSPTGSVSSISASDSSIIPSSVSVSVSASSSSIAVQSTKSRSRHSRTKCMKATHSTQSYPFGKSTSLHQPTGTENSDPASISRTAYSSSVRYPMSNSTISDLPQGTASSTAHQVTDSTRLQFPSGTGYSVSPKVDLMPNSTSSYVPSASGYPATASSTTTEVLRTSTSSVEINSNTSELPKTTEIHTISSPSTTTSPAIPSVTAFCSTDAAALVFAAADTPVTSYCSSLISILPTYADEQYIFVTITTLISTTTTVSPAAVTVFKRTTKTDSYPFTSTYDLVQQSSACSCLSIQPAVIAETVTITVPATSLVVVSTTIPACTPSPTQVVVNGGFETATPGSNQSPWVLSSLSYVRSNVNDAFQSYAGDGFAVLIGQRATTTTMSQQIDTLIPGQSYTLSYYMAVMGIITLPTASCALSASVGGIVVDTQTITYSNIASYRNGYSRRSVAVVPITQSAQLRITWQCNTQVTINADLLLDDFSMVGQGRSCGVPA</sequence>